<organism evidence="2 3">
    <name type="scientific">Dulcicalothrix desertica PCC 7102</name>
    <dbReference type="NCBI Taxonomy" id="232991"/>
    <lineage>
        <taxon>Bacteria</taxon>
        <taxon>Bacillati</taxon>
        <taxon>Cyanobacteriota</taxon>
        <taxon>Cyanophyceae</taxon>
        <taxon>Nostocales</taxon>
        <taxon>Calotrichaceae</taxon>
        <taxon>Dulcicalothrix</taxon>
    </lineage>
</organism>
<dbReference type="InterPro" id="IPR010328">
    <property type="entry name" value="DUF928"/>
</dbReference>
<dbReference type="AlphaFoldDB" id="A0A433UXS9"/>
<name>A0A433UXS9_9CYAN</name>
<reference evidence="2" key="2">
    <citation type="journal article" date="2019" name="Genome Biol. Evol.">
        <title>Day and night: Metabolic profiles and evolutionary relationships of six axenic non-marine cyanobacteria.</title>
        <authorList>
            <person name="Will S.E."/>
            <person name="Henke P."/>
            <person name="Boedeker C."/>
            <person name="Huang S."/>
            <person name="Brinkmann H."/>
            <person name="Rohde M."/>
            <person name="Jarek M."/>
            <person name="Friedl T."/>
            <person name="Seufert S."/>
            <person name="Schumacher M."/>
            <person name="Overmann J."/>
            <person name="Neumann-Schaal M."/>
            <person name="Petersen J."/>
        </authorList>
    </citation>
    <scope>NUCLEOTIDE SEQUENCE [LARGE SCALE GENOMIC DNA]</scope>
    <source>
        <strain evidence="2">PCC 7102</strain>
    </source>
</reference>
<proteinExistence type="predicted"/>
<evidence type="ECO:0000313" key="3">
    <source>
        <dbReference type="Proteomes" id="UP000271624"/>
    </source>
</evidence>
<dbReference type="EMBL" id="RSCL01000028">
    <property type="protein sequence ID" value="RUS98665.1"/>
    <property type="molecule type" value="Genomic_DNA"/>
</dbReference>
<protein>
    <recommendedName>
        <fullName evidence="4">DUF928 domain-containing protein</fullName>
    </recommendedName>
</protein>
<comment type="caution">
    <text evidence="2">The sequence shown here is derived from an EMBL/GenBank/DDBJ whole genome shotgun (WGS) entry which is preliminary data.</text>
</comment>
<keyword evidence="3" id="KW-1185">Reference proteome</keyword>
<accession>A0A433UXS9</accession>
<evidence type="ECO:0000256" key="1">
    <source>
        <dbReference type="SAM" id="MobiDB-lite"/>
    </source>
</evidence>
<dbReference type="Proteomes" id="UP000271624">
    <property type="component" value="Unassembled WGS sequence"/>
</dbReference>
<dbReference type="RefSeq" id="WP_127086104.1">
    <property type="nucleotide sequence ID" value="NZ_RSCL01000028.1"/>
</dbReference>
<feature type="region of interest" description="Disordered" evidence="1">
    <location>
        <begin position="47"/>
        <end position="75"/>
    </location>
</feature>
<gene>
    <name evidence="2" type="ORF">DSM106972_080510</name>
</gene>
<evidence type="ECO:0000313" key="2">
    <source>
        <dbReference type="EMBL" id="RUS98665.1"/>
    </source>
</evidence>
<reference evidence="2" key="1">
    <citation type="submission" date="2018-12" db="EMBL/GenBank/DDBJ databases">
        <authorList>
            <person name="Will S."/>
            <person name="Neumann-Schaal M."/>
            <person name="Henke P."/>
        </authorList>
    </citation>
    <scope>NUCLEOTIDE SEQUENCE</scope>
    <source>
        <strain evidence="2">PCC 7102</strain>
    </source>
</reference>
<dbReference type="PROSITE" id="PS51257">
    <property type="entry name" value="PROKAR_LIPOPROTEIN"/>
    <property type="match status" value="1"/>
</dbReference>
<sequence length="261" mass="28454">MTTLKFYTQTVKILLLTAISTSCGNFPNAESKEPLNTKNPNLILASIKYEPPPPPTTSGEPTGTGGQGGAGRGCEPTALVPTMLGKNSNYLWGQTVSSRPQFWFALPRKLTKKDAVEFVLKENQGKEIYKTTLKSEVPQGIVSFSVPNTIPPLQTNKIYRWSLSVYCDVETVEDKPGSVEGSIQRVSISTKLKNQLAGAKTPIEQAGIYAQNGIWFDALTSIAVNMRATKSQDASLAWNELLTQVKLEKIAKLPVTNCCTK</sequence>
<dbReference type="OrthoDB" id="536034at2"/>
<evidence type="ECO:0008006" key="4">
    <source>
        <dbReference type="Google" id="ProtNLM"/>
    </source>
</evidence>
<dbReference type="Pfam" id="PF06051">
    <property type="entry name" value="DUF928"/>
    <property type="match status" value="1"/>
</dbReference>
<feature type="compositionally biased region" description="Gly residues" evidence="1">
    <location>
        <begin position="62"/>
        <end position="72"/>
    </location>
</feature>